<dbReference type="Proteomes" id="UP000254571">
    <property type="component" value="Unassembled WGS sequence"/>
</dbReference>
<reference evidence="2 3" key="1">
    <citation type="submission" date="2018-06" db="EMBL/GenBank/DDBJ databases">
        <authorList>
            <consortium name="Pathogen Informatics"/>
            <person name="Doyle S."/>
        </authorList>
    </citation>
    <scope>NUCLEOTIDE SEQUENCE [LARGE SCALE GENOMIC DNA]</scope>
    <source>
        <strain evidence="2 3">NCTC9149</strain>
    </source>
</reference>
<comment type="caution">
    <text evidence="2">The sequence shown here is derived from an EMBL/GenBank/DDBJ whole genome shotgun (WGS) entry which is preliminary data.</text>
</comment>
<gene>
    <name evidence="2" type="ORF">NCTC9149_02972</name>
</gene>
<dbReference type="InterPro" id="IPR036873">
    <property type="entry name" value="Rhodanese-like_dom_sf"/>
</dbReference>
<dbReference type="EMBL" id="UGMX01000002">
    <property type="protein sequence ID" value="STW06551.1"/>
    <property type="molecule type" value="Genomic_DNA"/>
</dbReference>
<dbReference type="GO" id="GO:0016740">
    <property type="term" value="F:transferase activity"/>
    <property type="evidence" value="ECO:0007669"/>
    <property type="project" value="UniProtKB-KW"/>
</dbReference>
<dbReference type="InterPro" id="IPR001763">
    <property type="entry name" value="Rhodanese-like_dom"/>
</dbReference>
<accession>A0A7H4P286</accession>
<keyword evidence="2" id="KW-0808">Transferase</keyword>
<organism evidence="2 3">
    <name type="scientific">Klebsiella grimontii</name>
    <dbReference type="NCBI Taxonomy" id="2058152"/>
    <lineage>
        <taxon>Bacteria</taxon>
        <taxon>Pseudomonadati</taxon>
        <taxon>Pseudomonadota</taxon>
        <taxon>Gammaproteobacteria</taxon>
        <taxon>Enterobacterales</taxon>
        <taxon>Enterobacteriaceae</taxon>
        <taxon>Klebsiella/Raoultella group</taxon>
        <taxon>Klebsiella</taxon>
    </lineage>
</organism>
<feature type="domain" description="Rhodanese" evidence="1">
    <location>
        <begin position="25"/>
        <end position="64"/>
    </location>
</feature>
<dbReference type="Gene3D" id="3.40.250.10">
    <property type="entry name" value="Rhodanese-like domain"/>
    <property type="match status" value="1"/>
</dbReference>
<dbReference type="SUPFAM" id="SSF52821">
    <property type="entry name" value="Rhodanese/Cell cycle control phosphatase"/>
    <property type="match status" value="1"/>
</dbReference>
<dbReference type="PROSITE" id="PS50206">
    <property type="entry name" value="RHODANESE_3"/>
    <property type="match status" value="1"/>
</dbReference>
<evidence type="ECO:0000259" key="1">
    <source>
        <dbReference type="PROSITE" id="PS50206"/>
    </source>
</evidence>
<evidence type="ECO:0000313" key="3">
    <source>
        <dbReference type="Proteomes" id="UP000254571"/>
    </source>
</evidence>
<protein>
    <submittedName>
        <fullName evidence="2">Rhodanese-related sulfurtransferase</fullName>
    </submittedName>
</protein>
<dbReference type="AlphaFoldDB" id="A0A7H4P286"/>
<dbReference type="Pfam" id="PF00581">
    <property type="entry name" value="Rhodanese"/>
    <property type="match status" value="1"/>
</dbReference>
<name>A0A7H4P286_9ENTR</name>
<evidence type="ECO:0000313" key="2">
    <source>
        <dbReference type="EMBL" id="STW06551.1"/>
    </source>
</evidence>
<sequence length="72" mass="7933">MRQLAERAGVAFIDTATLQRWLRQPARTTYLFDVRSPEEYAAGHLPLSVSGPAGSWCRKPTISPACAERGLC</sequence>
<proteinExistence type="predicted"/>